<evidence type="ECO:0000313" key="2">
    <source>
        <dbReference type="EnsemblMetazoa" id="MESCA008577-PA"/>
    </source>
</evidence>
<dbReference type="EMBL" id="CAQQ02004694">
    <property type="status" value="NOT_ANNOTATED_CDS"/>
    <property type="molecule type" value="Genomic_DNA"/>
</dbReference>
<reference evidence="3" key="1">
    <citation type="submission" date="2013-02" db="EMBL/GenBank/DDBJ databases">
        <authorList>
            <person name="Hughes D."/>
        </authorList>
    </citation>
    <scope>NUCLEOTIDE SEQUENCE</scope>
    <source>
        <strain>Durham</strain>
        <strain evidence="3">NC isolate 2 -- Noor lab</strain>
    </source>
</reference>
<dbReference type="Proteomes" id="UP000015102">
    <property type="component" value="Unassembled WGS sequence"/>
</dbReference>
<keyword evidence="3" id="KW-1185">Reference proteome</keyword>
<evidence type="ECO:0000256" key="1">
    <source>
        <dbReference type="SAM" id="MobiDB-lite"/>
    </source>
</evidence>
<feature type="region of interest" description="Disordered" evidence="1">
    <location>
        <begin position="36"/>
        <end position="64"/>
    </location>
</feature>
<sequence length="64" mass="7734">MNLNIQGSIEAKFIHLMKPQRESGWRDHEYDKDVAEKDKLYRQRPGPQRKLKDRKMRKVVKLAK</sequence>
<dbReference type="EnsemblMetazoa" id="MESCA008577-RA">
    <property type="protein sequence ID" value="MESCA008577-PA"/>
    <property type="gene ID" value="MESCA008577"/>
</dbReference>
<protein>
    <submittedName>
        <fullName evidence="2">Uncharacterized protein</fullName>
    </submittedName>
</protein>
<dbReference type="AlphaFoldDB" id="T1GXM4"/>
<feature type="compositionally biased region" description="Basic residues" evidence="1">
    <location>
        <begin position="47"/>
        <end position="64"/>
    </location>
</feature>
<proteinExistence type="predicted"/>
<reference evidence="2" key="2">
    <citation type="submission" date="2015-06" db="UniProtKB">
        <authorList>
            <consortium name="EnsemblMetazoa"/>
        </authorList>
    </citation>
    <scope>IDENTIFICATION</scope>
</reference>
<dbReference type="HOGENOM" id="CLU_2870191_0_0_1"/>
<accession>T1GXM4</accession>
<organism evidence="2 3">
    <name type="scientific">Megaselia scalaris</name>
    <name type="common">Humpbacked fly</name>
    <name type="synonym">Phora scalaris</name>
    <dbReference type="NCBI Taxonomy" id="36166"/>
    <lineage>
        <taxon>Eukaryota</taxon>
        <taxon>Metazoa</taxon>
        <taxon>Ecdysozoa</taxon>
        <taxon>Arthropoda</taxon>
        <taxon>Hexapoda</taxon>
        <taxon>Insecta</taxon>
        <taxon>Pterygota</taxon>
        <taxon>Neoptera</taxon>
        <taxon>Endopterygota</taxon>
        <taxon>Diptera</taxon>
        <taxon>Brachycera</taxon>
        <taxon>Muscomorpha</taxon>
        <taxon>Platypezoidea</taxon>
        <taxon>Phoridae</taxon>
        <taxon>Megaseliini</taxon>
        <taxon>Megaselia</taxon>
    </lineage>
</organism>
<dbReference type="EMBL" id="CAQQ02004693">
    <property type="status" value="NOT_ANNOTATED_CDS"/>
    <property type="molecule type" value="Genomic_DNA"/>
</dbReference>
<evidence type="ECO:0000313" key="3">
    <source>
        <dbReference type="Proteomes" id="UP000015102"/>
    </source>
</evidence>
<name>T1GXM4_MEGSC</name>